<evidence type="ECO:0000313" key="1">
    <source>
        <dbReference type="EMBL" id="OWL93704.1"/>
    </source>
</evidence>
<dbReference type="GO" id="GO:0051301">
    <property type="term" value="P:cell division"/>
    <property type="evidence" value="ECO:0007669"/>
    <property type="project" value="UniProtKB-KW"/>
</dbReference>
<proteinExistence type="predicted"/>
<name>A0A246BEW7_9DEIO</name>
<reference evidence="1 2" key="1">
    <citation type="submission" date="2017-05" db="EMBL/GenBank/DDBJ databases">
        <title>De novo genome assembly of Deniococcus indicus strain DR1.</title>
        <authorList>
            <person name="Chauhan D."/>
            <person name="Yennamalli R.M."/>
            <person name="Priyadarshini R."/>
        </authorList>
    </citation>
    <scope>NUCLEOTIDE SEQUENCE [LARGE SCALE GENOMIC DNA]</scope>
    <source>
        <strain evidence="1 2">DR1</strain>
    </source>
</reference>
<keyword evidence="1" id="KW-0131">Cell cycle</keyword>
<organism evidence="1 2">
    <name type="scientific">Deinococcus indicus</name>
    <dbReference type="NCBI Taxonomy" id="223556"/>
    <lineage>
        <taxon>Bacteria</taxon>
        <taxon>Thermotogati</taxon>
        <taxon>Deinococcota</taxon>
        <taxon>Deinococci</taxon>
        <taxon>Deinococcales</taxon>
        <taxon>Deinococcaceae</taxon>
        <taxon>Deinococcus</taxon>
    </lineage>
</organism>
<gene>
    <name evidence="1" type="ORF">CBQ26_18580</name>
</gene>
<keyword evidence="2" id="KW-1185">Reference proteome</keyword>
<dbReference type="OrthoDB" id="69332at2"/>
<accession>A0A246BEW7</accession>
<protein>
    <submittedName>
        <fullName evidence="1">Cell division protein FtsB</fullName>
    </submittedName>
</protein>
<comment type="caution">
    <text evidence="1">The sequence shown here is derived from an EMBL/GenBank/DDBJ whole genome shotgun (WGS) entry which is preliminary data.</text>
</comment>
<dbReference type="EMBL" id="NHMK01000031">
    <property type="protein sequence ID" value="OWL93704.1"/>
    <property type="molecule type" value="Genomic_DNA"/>
</dbReference>
<keyword evidence="1" id="KW-0132">Cell division</keyword>
<evidence type="ECO:0000313" key="2">
    <source>
        <dbReference type="Proteomes" id="UP000197208"/>
    </source>
</evidence>
<dbReference type="Proteomes" id="UP000197208">
    <property type="component" value="Unassembled WGS sequence"/>
</dbReference>
<dbReference type="AlphaFoldDB" id="A0A246BEW7"/>
<sequence length="137" mass="15393">MLTRVTDAPPPPVPPAREPWLERIERHLQRLQRLPLTMMVASLLAALGIVQLTFQLGNSVYRTVTWSAETRQTQARVETLERDVQILRDAVRASQDPEYLRALARCRGFVGKNERVVVASDAPDSPPGENCKALRVP</sequence>